<dbReference type="AlphaFoldDB" id="A0A2P2KVM6"/>
<dbReference type="EMBL" id="GGEC01029305">
    <property type="protein sequence ID" value="MBX09789.1"/>
    <property type="molecule type" value="Transcribed_RNA"/>
</dbReference>
<sequence>MDTNLGGQYPQKGAYMAANLALQCLNTEARLRPRMSEVLATLELIESPKGALKHLQSDHRAVHTSVRKSPMRPHHSPLNSTPNASPLPSQC</sequence>
<dbReference type="GO" id="GO:0016301">
    <property type="term" value="F:kinase activity"/>
    <property type="evidence" value="ECO:0007669"/>
    <property type="project" value="UniProtKB-KW"/>
</dbReference>
<keyword evidence="2" id="KW-0418">Kinase</keyword>
<name>A0A2P2KVM6_RHIMU</name>
<proteinExistence type="predicted"/>
<organism evidence="2">
    <name type="scientific">Rhizophora mucronata</name>
    <name type="common">Asiatic mangrove</name>
    <dbReference type="NCBI Taxonomy" id="61149"/>
    <lineage>
        <taxon>Eukaryota</taxon>
        <taxon>Viridiplantae</taxon>
        <taxon>Streptophyta</taxon>
        <taxon>Embryophyta</taxon>
        <taxon>Tracheophyta</taxon>
        <taxon>Spermatophyta</taxon>
        <taxon>Magnoliopsida</taxon>
        <taxon>eudicotyledons</taxon>
        <taxon>Gunneridae</taxon>
        <taxon>Pentapetalae</taxon>
        <taxon>rosids</taxon>
        <taxon>fabids</taxon>
        <taxon>Malpighiales</taxon>
        <taxon>Rhizophoraceae</taxon>
        <taxon>Rhizophora</taxon>
    </lineage>
</organism>
<evidence type="ECO:0000313" key="2">
    <source>
        <dbReference type="EMBL" id="MBX09789.1"/>
    </source>
</evidence>
<keyword evidence="2" id="KW-0808">Transferase</keyword>
<feature type="compositionally biased region" description="Polar residues" evidence="1">
    <location>
        <begin position="77"/>
        <end position="91"/>
    </location>
</feature>
<feature type="region of interest" description="Disordered" evidence="1">
    <location>
        <begin position="53"/>
        <end position="91"/>
    </location>
</feature>
<accession>A0A2P2KVM6</accession>
<reference evidence="2" key="1">
    <citation type="submission" date="2018-02" db="EMBL/GenBank/DDBJ databases">
        <title>Rhizophora mucronata_Transcriptome.</title>
        <authorList>
            <person name="Meera S.P."/>
            <person name="Sreeshan A."/>
            <person name="Augustine A."/>
        </authorList>
    </citation>
    <scope>NUCLEOTIDE SEQUENCE</scope>
    <source>
        <tissue evidence="2">Leaf</tissue>
    </source>
</reference>
<dbReference type="Gene3D" id="1.10.510.10">
    <property type="entry name" value="Transferase(Phosphotransferase) domain 1"/>
    <property type="match status" value="1"/>
</dbReference>
<evidence type="ECO:0000256" key="1">
    <source>
        <dbReference type="SAM" id="MobiDB-lite"/>
    </source>
</evidence>
<feature type="compositionally biased region" description="Basic residues" evidence="1">
    <location>
        <begin position="65"/>
        <end position="75"/>
    </location>
</feature>
<protein>
    <submittedName>
        <fullName evidence="2">KINASE 2B family protein</fullName>
    </submittedName>
</protein>